<evidence type="ECO:0000256" key="3">
    <source>
        <dbReference type="PROSITE-ProRule" id="PRU00169"/>
    </source>
</evidence>
<dbReference type="SUPFAM" id="SSF52172">
    <property type="entry name" value="CheY-like"/>
    <property type="match status" value="1"/>
</dbReference>
<feature type="domain" description="HTH luxR-type" evidence="4">
    <location>
        <begin position="150"/>
        <end position="215"/>
    </location>
</feature>
<dbReference type="CDD" id="cd17535">
    <property type="entry name" value="REC_NarL-like"/>
    <property type="match status" value="1"/>
</dbReference>
<keyword evidence="2" id="KW-0238">DNA-binding</keyword>
<dbReference type="PROSITE" id="PS50110">
    <property type="entry name" value="RESPONSE_REGULATORY"/>
    <property type="match status" value="1"/>
</dbReference>
<name>F2KGV9_PSEBN</name>
<dbReference type="PANTHER" id="PTHR45566:SF2">
    <property type="entry name" value="NARL SUBFAMILY"/>
    <property type="match status" value="1"/>
</dbReference>
<dbReference type="Gene3D" id="3.40.50.2300">
    <property type="match status" value="1"/>
</dbReference>
<dbReference type="EMBL" id="CP002585">
    <property type="protein sequence ID" value="AEA68728.1"/>
    <property type="molecule type" value="Genomic_DNA"/>
</dbReference>
<dbReference type="SUPFAM" id="SSF46894">
    <property type="entry name" value="C-terminal effector domain of the bipartite response regulators"/>
    <property type="match status" value="1"/>
</dbReference>
<dbReference type="InterPro" id="IPR001789">
    <property type="entry name" value="Sig_transdc_resp-reg_receiver"/>
</dbReference>
<dbReference type="GO" id="GO:0003677">
    <property type="term" value="F:DNA binding"/>
    <property type="evidence" value="ECO:0007669"/>
    <property type="project" value="UniProtKB-KW"/>
</dbReference>
<reference evidence="6 7" key="1">
    <citation type="journal article" date="2011" name="J. Bacteriol.">
        <title>Complete genome sequence of a beneficial plant root-associated bacterium, Pseudomonas brassicacearum.</title>
        <authorList>
            <person name="Ortet P."/>
            <person name="Barakat M."/>
            <person name="Lalaouna D."/>
            <person name="Fochesato S."/>
            <person name="Barbe V."/>
            <person name="Vacherie B."/>
            <person name="Santaella C."/>
            <person name="Heulin T."/>
            <person name="Achouak W."/>
        </authorList>
    </citation>
    <scope>NUCLEOTIDE SEQUENCE [LARGE SCALE GENOMIC DNA]</scope>
    <source>
        <strain evidence="6 7">NFM421</strain>
    </source>
</reference>
<organism evidence="6 7">
    <name type="scientific">Pseudomonas brassicacearum (strain NFM421)</name>
    <dbReference type="NCBI Taxonomy" id="994484"/>
    <lineage>
        <taxon>Bacteria</taxon>
        <taxon>Pseudomonadati</taxon>
        <taxon>Pseudomonadota</taxon>
        <taxon>Gammaproteobacteria</taxon>
        <taxon>Pseudomonadales</taxon>
        <taxon>Pseudomonadaceae</taxon>
        <taxon>Pseudomonas</taxon>
    </lineage>
</organism>
<evidence type="ECO:0000259" key="5">
    <source>
        <dbReference type="PROSITE" id="PS50110"/>
    </source>
</evidence>
<evidence type="ECO:0000313" key="7">
    <source>
        <dbReference type="Proteomes" id="UP000006692"/>
    </source>
</evidence>
<feature type="domain" description="Response regulatory" evidence="5">
    <location>
        <begin position="15"/>
        <end position="132"/>
    </location>
</feature>
<dbReference type="GO" id="GO:0000160">
    <property type="term" value="P:phosphorelay signal transduction system"/>
    <property type="evidence" value="ECO:0007669"/>
    <property type="project" value="InterPro"/>
</dbReference>
<dbReference type="Pfam" id="PF00072">
    <property type="entry name" value="Response_reg"/>
    <property type="match status" value="1"/>
</dbReference>
<dbReference type="Pfam" id="PF00196">
    <property type="entry name" value="GerE"/>
    <property type="match status" value="1"/>
</dbReference>
<dbReference type="InterPro" id="IPR011006">
    <property type="entry name" value="CheY-like_superfamily"/>
</dbReference>
<feature type="modified residue" description="4-aspartylphosphate" evidence="3">
    <location>
        <position position="67"/>
    </location>
</feature>
<dbReference type="PRINTS" id="PR00038">
    <property type="entry name" value="HTHLUXR"/>
</dbReference>
<dbReference type="Proteomes" id="UP000006692">
    <property type="component" value="Chromosome"/>
</dbReference>
<dbReference type="SMART" id="SM00448">
    <property type="entry name" value="REC"/>
    <property type="match status" value="1"/>
</dbReference>
<dbReference type="GO" id="GO:0006355">
    <property type="term" value="P:regulation of DNA-templated transcription"/>
    <property type="evidence" value="ECO:0007669"/>
    <property type="project" value="InterPro"/>
</dbReference>
<dbReference type="AlphaFoldDB" id="F2KGV9"/>
<evidence type="ECO:0000313" key="6">
    <source>
        <dbReference type="EMBL" id="AEA68728.1"/>
    </source>
</evidence>
<proteinExistence type="predicted"/>
<protein>
    <submittedName>
        <fullName evidence="6">Putative Response regulator, NarL family</fullName>
    </submittedName>
</protein>
<dbReference type="KEGG" id="pba:PSEBR_a2448"/>
<dbReference type="CDD" id="cd06170">
    <property type="entry name" value="LuxR_C_like"/>
    <property type="match status" value="1"/>
</dbReference>
<dbReference type="InterPro" id="IPR051015">
    <property type="entry name" value="EvgA-like"/>
</dbReference>
<dbReference type="STRING" id="994484.PSEBR_a2448"/>
<evidence type="ECO:0000259" key="4">
    <source>
        <dbReference type="PROSITE" id="PS50043"/>
    </source>
</evidence>
<accession>F2KGV9</accession>
<evidence type="ECO:0000256" key="1">
    <source>
        <dbReference type="ARBA" id="ARBA00022553"/>
    </source>
</evidence>
<dbReference type="InterPro" id="IPR058245">
    <property type="entry name" value="NreC/VraR/RcsB-like_REC"/>
</dbReference>
<reference key="2">
    <citation type="submission" date="2011-03" db="EMBL/GenBank/DDBJ databases">
        <title>Complete Genome Sequence of a beneficial plant roots-associated bacterium Pseudomonas brassicacearum.</title>
        <authorList>
            <person name="Ortet P."/>
            <person name="Barakat M."/>
            <person name="Lalaouna D."/>
            <person name="Fochesato S."/>
            <person name="Barbe V."/>
            <person name="Santaella C."/>
            <person name="Heulin T."/>
            <person name="Achouak W."/>
        </authorList>
    </citation>
    <scope>NUCLEOTIDE SEQUENCE</scope>
    <source>
        <strain>NFM421</strain>
    </source>
</reference>
<dbReference type="HOGENOM" id="CLU_000445_90_8_6"/>
<dbReference type="InterPro" id="IPR000792">
    <property type="entry name" value="Tscrpt_reg_LuxR_C"/>
</dbReference>
<dbReference type="RefSeq" id="WP_013693119.1">
    <property type="nucleotide sequence ID" value="NC_015379.1"/>
</dbReference>
<evidence type="ECO:0000256" key="2">
    <source>
        <dbReference type="ARBA" id="ARBA00023125"/>
    </source>
</evidence>
<dbReference type="PANTHER" id="PTHR45566">
    <property type="entry name" value="HTH-TYPE TRANSCRIPTIONAL REGULATOR YHJB-RELATED"/>
    <property type="match status" value="1"/>
</dbReference>
<dbReference type="SMART" id="SM00421">
    <property type="entry name" value="HTH_LUXR"/>
    <property type="match status" value="1"/>
</dbReference>
<keyword evidence="1 3" id="KW-0597">Phosphoprotein</keyword>
<dbReference type="InterPro" id="IPR036388">
    <property type="entry name" value="WH-like_DNA-bd_sf"/>
</dbReference>
<sequence>MRRDERRVSGQKICRIIVADEHPLFREGMTLLLQRLVPEAMIEQAGSLEEVRTLVTNGHALDTLILDIRLPGLGSVSELAQLRQALKHTVMIVVSTLDDGDVIGRVMETGVDGFVGKSLSPEQVGKAIGAIRRGEVLVKYEPSDPLPLGSNDDMNKLTSRQREVWQLIAEGKTNKEIAAALEISPFTVRIHVSSLIRALNVPNRAVAAARFAGRQAPGTLR</sequence>
<dbReference type="Gene3D" id="1.10.10.10">
    <property type="entry name" value="Winged helix-like DNA-binding domain superfamily/Winged helix DNA-binding domain"/>
    <property type="match status" value="1"/>
</dbReference>
<gene>
    <name evidence="6" type="ORF">PSEBR_a2448</name>
</gene>
<dbReference type="PROSITE" id="PS50043">
    <property type="entry name" value="HTH_LUXR_2"/>
    <property type="match status" value="1"/>
</dbReference>
<dbReference type="InterPro" id="IPR016032">
    <property type="entry name" value="Sig_transdc_resp-reg_C-effctor"/>
</dbReference>